<keyword evidence="1" id="KW-0229">DNA integration</keyword>
<dbReference type="AlphaFoldDB" id="A0A7V7PK82"/>
<gene>
    <name evidence="5" type="ORF">F6X38_22125</name>
</gene>
<proteinExistence type="predicted"/>
<feature type="domain" description="Core-binding (CB)" evidence="4">
    <location>
        <begin position="224"/>
        <end position="314"/>
    </location>
</feature>
<evidence type="ECO:0000256" key="1">
    <source>
        <dbReference type="ARBA" id="ARBA00022908"/>
    </source>
</evidence>
<dbReference type="GO" id="GO:0003677">
    <property type="term" value="F:DNA binding"/>
    <property type="evidence" value="ECO:0007669"/>
    <property type="project" value="UniProtKB-UniRule"/>
</dbReference>
<dbReference type="InterPro" id="IPR010998">
    <property type="entry name" value="Integrase_recombinase_N"/>
</dbReference>
<reference evidence="5 6" key="1">
    <citation type="submission" date="2019-09" db="EMBL/GenBank/DDBJ databases">
        <title>YIM 132180 draft genome.</title>
        <authorList>
            <person name="Zhang K."/>
        </authorList>
    </citation>
    <scope>NUCLEOTIDE SEQUENCE [LARGE SCALE GENOMIC DNA]</scope>
    <source>
        <strain evidence="5 6">YIM 132180</strain>
    </source>
</reference>
<evidence type="ECO:0000313" key="6">
    <source>
        <dbReference type="Proteomes" id="UP000432089"/>
    </source>
</evidence>
<accession>A0A7V7PK82</accession>
<dbReference type="Pfam" id="PF20172">
    <property type="entry name" value="DUF6538"/>
    <property type="match status" value="1"/>
</dbReference>
<evidence type="ECO:0000313" key="5">
    <source>
        <dbReference type="EMBL" id="KAB0676098.1"/>
    </source>
</evidence>
<dbReference type="SUPFAM" id="SSF56349">
    <property type="entry name" value="DNA breaking-rejoining enzymes"/>
    <property type="match status" value="1"/>
</dbReference>
<protein>
    <recommendedName>
        <fullName evidence="4">Core-binding (CB) domain-containing protein</fullName>
    </recommendedName>
</protein>
<dbReference type="RefSeq" id="WP_150973709.1">
    <property type="nucleotide sequence ID" value="NZ_VZDO01000026.1"/>
</dbReference>
<keyword evidence="2 3" id="KW-0238">DNA-binding</keyword>
<dbReference type="InterPro" id="IPR004107">
    <property type="entry name" value="Integrase_SAM-like_N"/>
</dbReference>
<keyword evidence="6" id="KW-1185">Reference proteome</keyword>
<dbReference type="GO" id="GO:0015074">
    <property type="term" value="P:DNA integration"/>
    <property type="evidence" value="ECO:0007669"/>
    <property type="project" value="UniProtKB-KW"/>
</dbReference>
<comment type="caution">
    <text evidence="5">The sequence shown here is derived from an EMBL/GenBank/DDBJ whole genome shotgun (WGS) entry which is preliminary data.</text>
</comment>
<dbReference type="Pfam" id="PF13495">
    <property type="entry name" value="Phage_int_SAM_4"/>
    <property type="match status" value="1"/>
</dbReference>
<dbReference type="InterPro" id="IPR044068">
    <property type="entry name" value="CB"/>
</dbReference>
<evidence type="ECO:0000256" key="2">
    <source>
        <dbReference type="ARBA" id="ARBA00023125"/>
    </source>
</evidence>
<dbReference type="Gene3D" id="1.10.150.130">
    <property type="match status" value="1"/>
</dbReference>
<name>A0A7V7PK82_9HYPH</name>
<organism evidence="5 6">
    <name type="scientific">Plantimonas leprariae</name>
    <dbReference type="NCBI Taxonomy" id="2615207"/>
    <lineage>
        <taxon>Bacteria</taxon>
        <taxon>Pseudomonadati</taxon>
        <taxon>Pseudomonadota</taxon>
        <taxon>Alphaproteobacteria</taxon>
        <taxon>Hyphomicrobiales</taxon>
        <taxon>Aurantimonadaceae</taxon>
        <taxon>Plantimonas</taxon>
    </lineage>
</organism>
<dbReference type="EMBL" id="VZDO01000026">
    <property type="protein sequence ID" value="KAB0676098.1"/>
    <property type="molecule type" value="Genomic_DNA"/>
</dbReference>
<evidence type="ECO:0000259" key="4">
    <source>
        <dbReference type="PROSITE" id="PS51900"/>
    </source>
</evidence>
<sequence>MAQPWPHPKTGMFWFRRVVPNDLRAIVGKWEERLTLGTKDPAEARVRYAKVSAEVEARWANLRAGTRALTERECHALAAQAHDTWLRMHADEPSQQFAWHPKLYRVLWSKQLTSETPTMTEVDADEVLIRAMRRLCYVQADNCLAHHGLQIDDESRLKLAKAIAAAFQRASQTLIELSAGVIAPEPVPEIVGEPSSREVVLADVRAQSASRRANGRSATASSALSMNDLFEAWWREAQASGRKPSTHESYRNTVRGFIAFLKHDEATRVTPHDVVAFKDHRLSTPSPRTGKVPSAKTVKDSDLSALKTLFGWAVMNHKLPMNPAAGLSIKIGRKQQTRPKGFTDAEARAILAAALAYVPGPKELPQTAAAKRCEPRRAFWRLQFLREWSHDEASPAV</sequence>
<dbReference type="InterPro" id="IPR046668">
    <property type="entry name" value="DUF6538"/>
</dbReference>
<dbReference type="Proteomes" id="UP000432089">
    <property type="component" value="Unassembled WGS sequence"/>
</dbReference>
<dbReference type="PROSITE" id="PS51900">
    <property type="entry name" value="CB"/>
    <property type="match status" value="1"/>
</dbReference>
<evidence type="ECO:0000256" key="3">
    <source>
        <dbReference type="PROSITE-ProRule" id="PRU01248"/>
    </source>
</evidence>
<dbReference type="InterPro" id="IPR011010">
    <property type="entry name" value="DNA_brk_join_enz"/>
</dbReference>